<evidence type="ECO:0000313" key="2">
    <source>
        <dbReference type="Proteomes" id="UP000027616"/>
    </source>
</evidence>
<protein>
    <submittedName>
        <fullName evidence="1">Transposase and inactivated derivatives, IS5 family</fullName>
    </submittedName>
</protein>
<sequence length="92" mass="10868">MGVEELLQLVRDTHNSKHPKRAKMARRAQRRLRTIAKTQLRELKRKMSEEQLEKYAEILNLCEMVVNQQKGDSNKIYSLHKPFTKCIAQIYG</sequence>
<dbReference type="eggNOG" id="COG3039">
    <property type="taxonomic scope" value="Bacteria"/>
</dbReference>
<dbReference type="HOGENOM" id="CLU_2410011_0_0_10"/>
<accession>A0A060R956</accession>
<name>A0A060R956_9BACT</name>
<dbReference type="AlphaFoldDB" id="A0A060R956"/>
<reference evidence="1 2" key="1">
    <citation type="journal article" date="2015" name="Genome Announc.">
        <title>Complete Genome Sequence of the Novel Leech Symbiont Mucinivorans hirudinis M3T.</title>
        <authorList>
            <person name="Nelson M.C."/>
            <person name="Bomar L."/>
            <person name="Graf J."/>
        </authorList>
    </citation>
    <scope>NUCLEOTIDE SEQUENCE [LARGE SCALE GENOMIC DNA]</scope>
    <source>
        <strain evidence="2">M3</strain>
    </source>
</reference>
<keyword evidence="2" id="KW-1185">Reference proteome</keyword>
<gene>
    <name evidence="1" type="ORF">BN938_2003</name>
</gene>
<evidence type="ECO:0000313" key="1">
    <source>
        <dbReference type="EMBL" id="CDN32077.1"/>
    </source>
</evidence>
<organism evidence="1 2">
    <name type="scientific">Mucinivorans hirudinis</name>
    <dbReference type="NCBI Taxonomy" id="1433126"/>
    <lineage>
        <taxon>Bacteria</taxon>
        <taxon>Pseudomonadati</taxon>
        <taxon>Bacteroidota</taxon>
        <taxon>Bacteroidia</taxon>
        <taxon>Bacteroidales</taxon>
        <taxon>Rikenellaceae</taxon>
        <taxon>Mucinivorans</taxon>
    </lineage>
</organism>
<proteinExistence type="predicted"/>
<dbReference type="EMBL" id="HG934468">
    <property type="protein sequence ID" value="CDN32077.1"/>
    <property type="molecule type" value="Genomic_DNA"/>
</dbReference>
<dbReference type="KEGG" id="rbc:BN938_2003"/>
<dbReference type="OrthoDB" id="9762730at2"/>
<dbReference type="Proteomes" id="UP000027616">
    <property type="component" value="Chromosome I"/>
</dbReference>